<accession>I1X501</accession>
<organism evidence="1">
    <name type="scientific">uncultured bacterium ws633F6</name>
    <dbReference type="NCBI Taxonomy" id="1131832"/>
    <lineage>
        <taxon>Bacteria</taxon>
        <taxon>environmental samples</taxon>
    </lineage>
</organism>
<name>I1X501_9BACT</name>
<reference evidence="1" key="1">
    <citation type="journal article" date="2012" name="ISME J.">
        <title>Roseobacter clade bacteria are abundant in coastal sediments and encode a novel combination of sulfur oxidation genes.</title>
        <authorList>
            <person name="Lenk S."/>
            <person name="Moraru C."/>
            <person name="Hahnke S."/>
            <person name="Arnds J."/>
            <person name="Richter M."/>
            <person name="Kube M."/>
            <person name="Reinhardt R."/>
            <person name="Brinkhoff T."/>
            <person name="Harder J."/>
            <person name="Amann R."/>
            <person name="Mussmann M."/>
        </authorList>
    </citation>
    <scope>NUCLEOTIDE SEQUENCE</scope>
</reference>
<dbReference type="EMBL" id="JQ256785">
    <property type="protein sequence ID" value="AFI78576.1"/>
    <property type="molecule type" value="Genomic_DNA"/>
</dbReference>
<proteinExistence type="predicted"/>
<sequence length="72" mass="8447">MHKYLTSRSNLLHIQALERIAKKFNCGSISAEEADKRINAIHTIRMKYEDIKSVQYTPTSIDQLEKLYLEYS</sequence>
<dbReference type="AlphaFoldDB" id="I1X501"/>
<protein>
    <submittedName>
        <fullName evidence="1">Uncharacterized protein</fullName>
    </submittedName>
</protein>
<evidence type="ECO:0000313" key="1">
    <source>
        <dbReference type="EMBL" id="AFI78576.1"/>
    </source>
</evidence>
<gene>
    <name evidence="1" type="ORF">ws633F6_0018</name>
</gene>